<dbReference type="InterPro" id="IPR001810">
    <property type="entry name" value="F-box_dom"/>
</dbReference>
<keyword evidence="3" id="KW-1185">Reference proteome</keyword>
<dbReference type="Gene3D" id="1.20.1280.50">
    <property type="match status" value="1"/>
</dbReference>
<dbReference type="PANTHER" id="PTHR32133">
    <property type="entry name" value="OS07G0120400 PROTEIN"/>
    <property type="match status" value="1"/>
</dbReference>
<dbReference type="PROSITE" id="PS50181">
    <property type="entry name" value="FBOX"/>
    <property type="match status" value="1"/>
</dbReference>
<proteinExistence type="predicted"/>
<evidence type="ECO:0000313" key="3">
    <source>
        <dbReference type="Proteomes" id="UP001497457"/>
    </source>
</evidence>
<dbReference type="InterPro" id="IPR036047">
    <property type="entry name" value="F-box-like_dom_sf"/>
</dbReference>
<dbReference type="PANTHER" id="PTHR32133:SF409">
    <property type="entry name" value="F-BOX DOMAIN-CONTAINING PROTEIN"/>
    <property type="match status" value="1"/>
</dbReference>
<evidence type="ECO:0000259" key="1">
    <source>
        <dbReference type="PROSITE" id="PS50181"/>
    </source>
</evidence>
<organism evidence="2 3">
    <name type="scientific">Urochloa decumbens</name>
    <dbReference type="NCBI Taxonomy" id="240449"/>
    <lineage>
        <taxon>Eukaryota</taxon>
        <taxon>Viridiplantae</taxon>
        <taxon>Streptophyta</taxon>
        <taxon>Embryophyta</taxon>
        <taxon>Tracheophyta</taxon>
        <taxon>Spermatophyta</taxon>
        <taxon>Magnoliopsida</taxon>
        <taxon>Liliopsida</taxon>
        <taxon>Poales</taxon>
        <taxon>Poaceae</taxon>
        <taxon>PACMAD clade</taxon>
        <taxon>Panicoideae</taxon>
        <taxon>Panicodae</taxon>
        <taxon>Paniceae</taxon>
        <taxon>Melinidinae</taxon>
        <taxon>Urochloa</taxon>
    </lineage>
</organism>
<accession>A0ABC9D693</accession>
<gene>
    <name evidence="2" type="ORF">URODEC1_LOCUS82087</name>
</gene>
<evidence type="ECO:0000313" key="2">
    <source>
        <dbReference type="EMBL" id="CAL5032092.1"/>
    </source>
</evidence>
<dbReference type="SUPFAM" id="SSF81383">
    <property type="entry name" value="F-box domain"/>
    <property type="match status" value="1"/>
</dbReference>
<dbReference type="AlphaFoldDB" id="A0ABC9D693"/>
<dbReference type="Pfam" id="PF12937">
    <property type="entry name" value="F-box-like"/>
    <property type="match status" value="1"/>
</dbReference>
<reference evidence="2" key="1">
    <citation type="submission" date="2024-10" db="EMBL/GenBank/DDBJ databases">
        <authorList>
            <person name="Ryan C."/>
        </authorList>
    </citation>
    <scope>NUCLEOTIDE SEQUENCE [LARGE SCALE GENOMIC DNA]</scope>
</reference>
<feature type="domain" description="F-box" evidence="1">
    <location>
        <begin position="2"/>
        <end position="54"/>
    </location>
</feature>
<name>A0ABC9D693_9POAL</name>
<dbReference type="Proteomes" id="UP001497457">
    <property type="component" value="Chromosome 31b"/>
</dbReference>
<protein>
    <recommendedName>
        <fullName evidence="1">F-box domain-containing protein</fullName>
    </recommendedName>
</protein>
<sequence>MAPSARTLPDDLIPGILVRLAPDDPAGVIRASAVCKSWRRILADPAFSARYRALHPAASTLGFIHNPSDNLQISRFVPTSPFRPSPAADHHTRHAHDCRHGRVLFYDYDSRRPTNNGFAVWDPISGDLMRSFRPSTEAWTQQAVLCAAAADGCDHRGCCGGPFIVAAVAMGFDDDDETEGKSSTAQAEFYSSETGEWGMHVYTDVGTPFELKDRPAALVGDSLYFVGDSGILLRYRYDLLRRRLREKNRCIRDSEYLSVIEPPEGRRLGNVFVVAAEDGGLGLASLKKNSTRLYLWGRETAGGPIGDAGQWVQRRVIDLKTMLPITSPKRRPCLCGVAEDGSAVFVSTEDGVFTIGIEIESLSMARKVSEVGNVDLLYPFMSFYTESLLLKLASSKNAPPVGDH</sequence>
<dbReference type="EMBL" id="OZ075141">
    <property type="protein sequence ID" value="CAL5032092.1"/>
    <property type="molecule type" value="Genomic_DNA"/>
</dbReference>